<name>A0A1G5B1R9_9FLAO</name>
<sequence>MWGLKMNGINHLNLSTMSFLQIASWNIEHLSGQARAQRRQSAYALTDHIEMAGIDLIALQEVYLTPTDEEVRMAPHQPIIPSHAHTERRNSDLDIVCYLLEEHLDVPWKYLILPNRSDGDRSQLCAVLWNTDRLTLGDVQALDVKHKEGDLSLWDRKPHVVNFFSKIDVWRKDADGKWQIVWEKRELCVVPLHMKSNYGGVTKNRQVRGLEAETLCVELAKLRPQIDPSLVLLGDTNILKNDEPAIETFVDHGFIDLNNNDTSTYWSKDYSGAPFDRFFVAKDRPEFKYSRQYVLRSADLEMHDRFLSDHYMIKMSVKDYLDDAVPRP</sequence>
<keyword evidence="1" id="KW-0378">Hydrolase</keyword>
<dbReference type="GO" id="GO:0004527">
    <property type="term" value="F:exonuclease activity"/>
    <property type="evidence" value="ECO:0007669"/>
    <property type="project" value="UniProtKB-KW"/>
</dbReference>
<accession>A0A1G5B1R9</accession>
<protein>
    <submittedName>
        <fullName evidence="1">Endonuclease/Exonuclease/phosphatase family protein</fullName>
    </submittedName>
</protein>
<keyword evidence="1" id="KW-0269">Exonuclease</keyword>
<proteinExistence type="predicted"/>
<dbReference type="Proteomes" id="UP000199354">
    <property type="component" value="Unassembled WGS sequence"/>
</dbReference>
<evidence type="ECO:0000313" key="2">
    <source>
        <dbReference type="Proteomes" id="UP000199354"/>
    </source>
</evidence>
<keyword evidence="1" id="KW-0540">Nuclease</keyword>
<evidence type="ECO:0000313" key="1">
    <source>
        <dbReference type="EMBL" id="SCX84074.1"/>
    </source>
</evidence>
<organism evidence="1 2">
    <name type="scientific">Flavobacterium caeni</name>
    <dbReference type="NCBI Taxonomy" id="490189"/>
    <lineage>
        <taxon>Bacteria</taxon>
        <taxon>Pseudomonadati</taxon>
        <taxon>Bacteroidota</taxon>
        <taxon>Flavobacteriia</taxon>
        <taxon>Flavobacteriales</taxon>
        <taxon>Flavobacteriaceae</taxon>
        <taxon>Flavobacterium</taxon>
    </lineage>
</organism>
<dbReference type="GO" id="GO:0004519">
    <property type="term" value="F:endonuclease activity"/>
    <property type="evidence" value="ECO:0007669"/>
    <property type="project" value="UniProtKB-KW"/>
</dbReference>
<dbReference type="InterPro" id="IPR036691">
    <property type="entry name" value="Endo/exonu/phosph_ase_sf"/>
</dbReference>
<dbReference type="Gene3D" id="3.60.10.10">
    <property type="entry name" value="Endonuclease/exonuclease/phosphatase"/>
    <property type="match status" value="1"/>
</dbReference>
<gene>
    <name evidence="1" type="ORF">SAMN02927903_00223</name>
</gene>
<dbReference type="STRING" id="490189.SAMN02927903_00223"/>
<keyword evidence="2" id="KW-1185">Reference proteome</keyword>
<dbReference type="EMBL" id="FMVF01000002">
    <property type="protein sequence ID" value="SCX84074.1"/>
    <property type="molecule type" value="Genomic_DNA"/>
</dbReference>
<dbReference type="SUPFAM" id="SSF56219">
    <property type="entry name" value="DNase I-like"/>
    <property type="match status" value="1"/>
</dbReference>
<keyword evidence="1" id="KW-0255">Endonuclease</keyword>
<dbReference type="AlphaFoldDB" id="A0A1G5B1R9"/>
<reference evidence="1 2" key="1">
    <citation type="submission" date="2016-10" db="EMBL/GenBank/DDBJ databases">
        <authorList>
            <person name="de Groot N.N."/>
        </authorList>
    </citation>
    <scope>NUCLEOTIDE SEQUENCE [LARGE SCALE GENOMIC DNA]</scope>
    <source>
        <strain evidence="1 2">CGMCC 1.7031</strain>
    </source>
</reference>